<dbReference type="GeneID" id="44998617"/>
<dbReference type="STRING" id="272562.CA_C2136"/>
<dbReference type="PIR" id="C97163">
    <property type="entry name" value="C97163"/>
</dbReference>
<dbReference type="Proteomes" id="UP000000814">
    <property type="component" value="Chromosome"/>
</dbReference>
<evidence type="ECO:0000313" key="2">
    <source>
        <dbReference type="Proteomes" id="UP000000814"/>
    </source>
</evidence>
<proteinExistence type="predicted"/>
<dbReference type="HOGENOM" id="CLU_1882103_0_0_9"/>
<dbReference type="AlphaFoldDB" id="Q97H77"/>
<dbReference type="PATRIC" id="fig|272562.8.peg.2338"/>
<reference evidence="1 2" key="1">
    <citation type="journal article" date="2001" name="J. Bacteriol.">
        <title>Genome sequence and comparative analysis of the solvent-producing bacterium Clostridium acetobutylicum.</title>
        <authorList>
            <person name="Nolling J."/>
            <person name="Breton G."/>
            <person name="Omelchenko M.V."/>
            <person name="Makarova K.S."/>
            <person name="Zeng Q."/>
            <person name="Gibson R."/>
            <person name="Lee H.M."/>
            <person name="Dubois J."/>
            <person name="Qiu D."/>
            <person name="Hitti J."/>
            <person name="Wolf Y.I."/>
            <person name="Tatusov R.L."/>
            <person name="Sabathe F."/>
            <person name="Doucette-Stamm L."/>
            <person name="Soucaille P."/>
            <person name="Daly M.J."/>
            <person name="Bennett G.N."/>
            <person name="Koonin E.V."/>
            <person name="Smith D.R."/>
        </authorList>
    </citation>
    <scope>NUCLEOTIDE SEQUENCE [LARGE SCALE GENOMIC DNA]</scope>
    <source>
        <strain evidence="2">ATCC 824 / DSM 792 / JCM 1419 / LMG 5710 / VKM B-1787</strain>
    </source>
</reference>
<keyword evidence="2" id="KW-1185">Reference proteome</keyword>
<organism evidence="1 2">
    <name type="scientific">Clostridium acetobutylicum (strain ATCC 824 / DSM 792 / JCM 1419 / IAM 19013 / LMG 5710 / NBRC 13948 / NRRL B-527 / VKM B-1787 / 2291 / W)</name>
    <dbReference type="NCBI Taxonomy" id="272562"/>
    <lineage>
        <taxon>Bacteria</taxon>
        <taxon>Bacillati</taxon>
        <taxon>Bacillota</taxon>
        <taxon>Clostridia</taxon>
        <taxon>Eubacteriales</taxon>
        <taxon>Clostridiaceae</taxon>
        <taxon>Clostridium</taxon>
    </lineage>
</organism>
<gene>
    <name evidence="1" type="ordered locus">CA_C2136</name>
</gene>
<protein>
    <submittedName>
        <fullName evidence="1">Uncharacterized protein</fullName>
    </submittedName>
</protein>
<name>Q97H77_CLOAB</name>
<dbReference type="EMBL" id="AE001437">
    <property type="protein sequence ID" value="AAK80094.1"/>
    <property type="molecule type" value="Genomic_DNA"/>
</dbReference>
<evidence type="ECO:0000313" key="1">
    <source>
        <dbReference type="EMBL" id="AAK80094.1"/>
    </source>
</evidence>
<sequence>MSFKDKISESYTKNFFKKYGDRLTNIQGNVLSVKVERKSILWIFNKLIATIIIKPDRSKAVVKCVYKRNRFFKKPDFMNISQGNLVIIQGLKPDKNAKKSKKSGEAVSIMNIRNLSTKCDLVPVDDGGVKTAKKIQRIK</sequence>
<dbReference type="eggNOG" id="ENOG503193J">
    <property type="taxonomic scope" value="Bacteria"/>
</dbReference>
<dbReference type="RefSeq" id="WP_010965435.1">
    <property type="nucleotide sequence ID" value="NC_003030.1"/>
</dbReference>
<dbReference type="KEGG" id="cac:CA_C2136"/>
<accession>Q97H77</accession>
<dbReference type="OrthoDB" id="1904661at2"/>